<sequence length="100" mass="11056">MEYISTRGSAPAIPSRKAILKGIAEDNGLYVPSELPTLGIEPFAEIVDEEERIPDDPARLRKINEDYAEEKGRRFFLAATIAILVIGAVAIIVCLLAFRR</sequence>
<dbReference type="InterPro" id="IPR036052">
    <property type="entry name" value="TrpB-like_PALP_sf"/>
</dbReference>
<evidence type="ECO:0000259" key="2">
    <source>
        <dbReference type="Pfam" id="PF14821"/>
    </source>
</evidence>
<dbReference type="InterPro" id="IPR037158">
    <property type="entry name" value="Thr_synth_N_sf"/>
</dbReference>
<organism evidence="3">
    <name type="scientific">candidate division WOR-3 bacterium</name>
    <dbReference type="NCBI Taxonomy" id="2052148"/>
    <lineage>
        <taxon>Bacteria</taxon>
        <taxon>Bacteria division WOR-3</taxon>
    </lineage>
</organism>
<evidence type="ECO:0000313" key="3">
    <source>
        <dbReference type="EMBL" id="HGK27499.1"/>
    </source>
</evidence>
<dbReference type="EMBL" id="DSUT01000014">
    <property type="protein sequence ID" value="HGK27499.1"/>
    <property type="molecule type" value="Genomic_DNA"/>
</dbReference>
<dbReference type="Pfam" id="PF14821">
    <property type="entry name" value="Thr_synth_N"/>
    <property type="match status" value="1"/>
</dbReference>
<feature type="transmembrane region" description="Helical" evidence="1">
    <location>
        <begin position="75"/>
        <end position="98"/>
    </location>
</feature>
<keyword evidence="1" id="KW-0812">Transmembrane</keyword>
<proteinExistence type="predicted"/>
<dbReference type="SUPFAM" id="SSF53686">
    <property type="entry name" value="Tryptophan synthase beta subunit-like PLP-dependent enzymes"/>
    <property type="match status" value="1"/>
</dbReference>
<dbReference type="AlphaFoldDB" id="A0A7C4GHN5"/>
<evidence type="ECO:0000256" key="1">
    <source>
        <dbReference type="SAM" id="Phobius"/>
    </source>
</evidence>
<name>A0A7C4GHN5_UNCW3</name>
<dbReference type="Gene3D" id="3.90.1380.10">
    <property type="entry name" value="Threonine synthase, N-terminal domain"/>
    <property type="match status" value="1"/>
</dbReference>
<accession>A0A7C4GHN5</accession>
<keyword evidence="1" id="KW-0472">Membrane</keyword>
<feature type="domain" description="Threonine synthase N-terminal" evidence="2">
    <location>
        <begin position="2"/>
        <end position="44"/>
    </location>
</feature>
<protein>
    <recommendedName>
        <fullName evidence="2">Threonine synthase N-terminal domain-containing protein</fullName>
    </recommendedName>
</protein>
<dbReference type="InterPro" id="IPR029144">
    <property type="entry name" value="Thr_synth_N"/>
</dbReference>
<gene>
    <name evidence="3" type="ORF">ENS41_00895</name>
</gene>
<comment type="caution">
    <text evidence="3">The sequence shown here is derived from an EMBL/GenBank/DDBJ whole genome shotgun (WGS) entry which is preliminary data.</text>
</comment>
<reference evidence="3" key="1">
    <citation type="journal article" date="2020" name="mSystems">
        <title>Genome- and Community-Level Interaction Insights into Carbon Utilization and Element Cycling Functions of Hydrothermarchaeota in Hydrothermal Sediment.</title>
        <authorList>
            <person name="Zhou Z."/>
            <person name="Liu Y."/>
            <person name="Xu W."/>
            <person name="Pan J."/>
            <person name="Luo Z.H."/>
            <person name="Li M."/>
        </authorList>
    </citation>
    <scope>NUCLEOTIDE SEQUENCE [LARGE SCALE GENOMIC DNA]</scope>
    <source>
        <strain evidence="3">SpSt-488</strain>
    </source>
</reference>
<keyword evidence="1" id="KW-1133">Transmembrane helix</keyword>